<feature type="repeat" description="TPR" evidence="3">
    <location>
        <begin position="360"/>
        <end position="393"/>
    </location>
</feature>
<evidence type="ECO:0000313" key="6">
    <source>
        <dbReference type="Proteomes" id="UP000054538"/>
    </source>
</evidence>
<name>A0A0D0DVT0_9AGAM</name>
<dbReference type="Pfam" id="PF13432">
    <property type="entry name" value="TPR_16"/>
    <property type="match status" value="2"/>
</dbReference>
<dbReference type="InterPro" id="IPR040962">
    <property type="entry name" value="TPR_22"/>
</dbReference>
<evidence type="ECO:0000256" key="1">
    <source>
        <dbReference type="ARBA" id="ARBA00022737"/>
    </source>
</evidence>
<dbReference type="OrthoDB" id="421075at2759"/>
<reference evidence="6" key="2">
    <citation type="submission" date="2015-01" db="EMBL/GenBank/DDBJ databases">
        <title>Evolutionary Origins and Diversification of the Mycorrhizal Mutualists.</title>
        <authorList>
            <consortium name="DOE Joint Genome Institute"/>
            <consortium name="Mycorrhizal Genomics Consortium"/>
            <person name="Kohler A."/>
            <person name="Kuo A."/>
            <person name="Nagy L.G."/>
            <person name="Floudas D."/>
            <person name="Copeland A."/>
            <person name="Barry K.W."/>
            <person name="Cichocki N."/>
            <person name="Veneault-Fourrey C."/>
            <person name="LaButti K."/>
            <person name="Lindquist E.A."/>
            <person name="Lipzen A."/>
            <person name="Lundell T."/>
            <person name="Morin E."/>
            <person name="Murat C."/>
            <person name="Riley R."/>
            <person name="Ohm R."/>
            <person name="Sun H."/>
            <person name="Tunlid A."/>
            <person name="Henrissat B."/>
            <person name="Grigoriev I.V."/>
            <person name="Hibbett D.S."/>
            <person name="Martin F."/>
        </authorList>
    </citation>
    <scope>NUCLEOTIDE SEQUENCE [LARGE SCALE GENOMIC DNA]</scope>
    <source>
        <strain evidence="6">Ve08.2h10</strain>
    </source>
</reference>
<dbReference type="STRING" id="930991.A0A0D0DVT0"/>
<keyword evidence="1" id="KW-0677">Repeat</keyword>
<evidence type="ECO:0000256" key="4">
    <source>
        <dbReference type="SAM" id="MobiDB-lite"/>
    </source>
</evidence>
<feature type="repeat" description="TPR" evidence="3">
    <location>
        <begin position="597"/>
        <end position="630"/>
    </location>
</feature>
<dbReference type="InterPro" id="IPR011990">
    <property type="entry name" value="TPR-like_helical_dom_sf"/>
</dbReference>
<feature type="region of interest" description="Disordered" evidence="4">
    <location>
        <begin position="240"/>
        <end position="260"/>
    </location>
</feature>
<dbReference type="Pfam" id="PF14559">
    <property type="entry name" value="TPR_19"/>
    <property type="match status" value="1"/>
</dbReference>
<accession>A0A0D0DVT0</accession>
<dbReference type="PANTHER" id="PTHR15704:SF7">
    <property type="entry name" value="SUPERKILLER COMPLEX PROTEIN 3"/>
    <property type="match status" value="1"/>
</dbReference>
<dbReference type="InterPro" id="IPR019734">
    <property type="entry name" value="TPR_rpt"/>
</dbReference>
<evidence type="ECO:0008006" key="7">
    <source>
        <dbReference type="Google" id="ProtNLM"/>
    </source>
</evidence>
<reference evidence="5 6" key="1">
    <citation type="submission" date="2014-04" db="EMBL/GenBank/DDBJ databases">
        <authorList>
            <consortium name="DOE Joint Genome Institute"/>
            <person name="Kuo A."/>
            <person name="Kohler A."/>
            <person name="Jargeat P."/>
            <person name="Nagy L.G."/>
            <person name="Floudas D."/>
            <person name="Copeland A."/>
            <person name="Barry K.W."/>
            <person name="Cichocki N."/>
            <person name="Veneault-Fourrey C."/>
            <person name="LaButti K."/>
            <person name="Lindquist E.A."/>
            <person name="Lipzen A."/>
            <person name="Lundell T."/>
            <person name="Morin E."/>
            <person name="Murat C."/>
            <person name="Sun H."/>
            <person name="Tunlid A."/>
            <person name="Henrissat B."/>
            <person name="Grigoriev I.V."/>
            <person name="Hibbett D.S."/>
            <person name="Martin F."/>
            <person name="Nordberg H.P."/>
            <person name="Cantor M.N."/>
            <person name="Hua S.X."/>
        </authorList>
    </citation>
    <scope>NUCLEOTIDE SEQUENCE [LARGE SCALE GENOMIC DNA]</scope>
    <source>
        <strain evidence="5 6">Ve08.2h10</strain>
    </source>
</reference>
<proteinExistence type="predicted"/>
<feature type="repeat" description="TPR" evidence="3">
    <location>
        <begin position="878"/>
        <end position="911"/>
    </location>
</feature>
<feature type="compositionally biased region" description="Acidic residues" evidence="4">
    <location>
        <begin position="242"/>
        <end position="253"/>
    </location>
</feature>
<evidence type="ECO:0000256" key="2">
    <source>
        <dbReference type="ARBA" id="ARBA00022803"/>
    </source>
</evidence>
<dbReference type="GO" id="GO:0055087">
    <property type="term" value="C:Ski complex"/>
    <property type="evidence" value="ECO:0007669"/>
    <property type="project" value="InterPro"/>
</dbReference>
<evidence type="ECO:0000256" key="3">
    <source>
        <dbReference type="PROSITE-ProRule" id="PRU00339"/>
    </source>
</evidence>
<dbReference type="Pfam" id="PF18833">
    <property type="entry name" value="TPR_22"/>
    <property type="match status" value="1"/>
</dbReference>
<dbReference type="HOGENOM" id="CLU_001688_1_0_1"/>
<dbReference type="Pfam" id="PF13174">
    <property type="entry name" value="TPR_6"/>
    <property type="match status" value="1"/>
</dbReference>
<dbReference type="PANTHER" id="PTHR15704">
    <property type="entry name" value="SUPERKILLER 3 PROTEIN-RELATED"/>
    <property type="match status" value="1"/>
</dbReference>
<dbReference type="GO" id="GO:0006401">
    <property type="term" value="P:RNA catabolic process"/>
    <property type="evidence" value="ECO:0007669"/>
    <property type="project" value="InterPro"/>
</dbReference>
<keyword evidence="2 3" id="KW-0802">TPR repeat</keyword>
<dbReference type="InterPro" id="IPR039226">
    <property type="entry name" value="Ski3/TTC37"/>
</dbReference>
<gene>
    <name evidence="5" type="ORF">PAXRUDRAFT_9107</name>
</gene>
<organism evidence="5 6">
    <name type="scientific">Paxillus rubicundulus Ve08.2h10</name>
    <dbReference type="NCBI Taxonomy" id="930991"/>
    <lineage>
        <taxon>Eukaryota</taxon>
        <taxon>Fungi</taxon>
        <taxon>Dikarya</taxon>
        <taxon>Basidiomycota</taxon>
        <taxon>Agaricomycotina</taxon>
        <taxon>Agaricomycetes</taxon>
        <taxon>Agaricomycetidae</taxon>
        <taxon>Boletales</taxon>
        <taxon>Paxilineae</taxon>
        <taxon>Paxillaceae</taxon>
        <taxon>Paxillus</taxon>
    </lineage>
</organism>
<dbReference type="SUPFAM" id="SSF48452">
    <property type="entry name" value="TPR-like"/>
    <property type="match status" value="3"/>
</dbReference>
<feature type="repeat" description="TPR" evidence="3">
    <location>
        <begin position="563"/>
        <end position="596"/>
    </location>
</feature>
<dbReference type="Proteomes" id="UP000054538">
    <property type="component" value="Unassembled WGS sequence"/>
</dbReference>
<evidence type="ECO:0000313" key="5">
    <source>
        <dbReference type="EMBL" id="KIK99108.1"/>
    </source>
</evidence>
<dbReference type="EMBL" id="KN824870">
    <property type="protein sequence ID" value="KIK99108.1"/>
    <property type="molecule type" value="Genomic_DNA"/>
</dbReference>
<sequence>MFSSGDAIKCAETLQKLISTRRNHGTRQQVANVLYHLLPDSPLYATLSNLPPPDPTNPTSTSTFDVQAAIHNSLPVIEEIISFTERDEEVLIKNEFDRRRTRLGGPSPDQLKKDIGVEVWGTSKLPLLYQEVLNHPSTSDEFRRFIEAKLVRYKQQYFYALPLTSSEKPALGLELDELVNGVVLLGVPDERSWSIFLEGKDSDTISGYGLDHLRQYTKLFPTAVLARLLKGYFLRTGTPLFEDSEGEDGDEDVTPTPEDRDPFGVIMDTFGLLSDSLLANRIVTEVYLQELDYPSAINVAESGLELVRRHEQNTGRKILQVRKAFNIGLATSLVHLFPPKHHARALRLLDEVLNLDPNNVDALIGRGYVLQHAGKWEEAEVLFAKAMSLVPPNTEKGVRAKEESAWCLSRTRVEPGIQALKDVLNYLEGEEHDMDRARCLWRIGKCCWDMGAQFREEAFSHFISSLKWDRTYAPSYTSLGIYYSEFADPPDPTRASKCFQKAFELDPREADAARRLAEGFADEREWDLVEVVARRTIDGEGGLDAGIQTGDGVTVGRYLPTNAWAWKAVGVVELMRRNYAPSIEAFQVSLRADPDDQLSWLRLGEAYSKAGRHAAALKALAKAHDLKPDDWICTYLIGEVQRQTGRLPEALSSFGSILDVRPKEIGVLTSLAQTQLDLARQERFSGFSARAEQSFIAAITTCLTMSRESSGYGGVAWKIVADSLLGLSETTTFVDEDNVRELLSRTNALLQGHASTRIAQAFFPKPATNDTPLTSRHAREAAVAAYDYRITVGSTEDIALASALFDLGVALYAWSAEGKNSGHELATEAATSLLKQALQKEPGNASYWTALGSIYFRDKPKAAQHAYIKALERDSKNVVAWANLGLLYLHHGDLELANEALRRAQVLDPDYTLAWVGQALVAVANGHDTDARILLEHAVSLTADVPLADLEFASRVFTLSATAWPEGRAREDLLPAFFVLNRYAQRYPRDPCAIHLLGLLCERLGQLDQGVQWISRAISLLEATYEETEDSLVERQFTIAHANLARLKVGLCDHVGALESFETTLGLLPAESPNDDDETKVLRVQALFGSGLAHFKLGDPQPAMTTFQSALDSSGEDYLLRGHVTVLLAQAMWAIGTDECQESAKALLLDSITTDPENLMAINTLAGMGILTEDDNLVDAALSEIQSLPIERRQELDPRRDVAYLLVQHHLSQGDVEQATRTAQKSLHIEPSNLELRRELASLTLRQGDVPTTQALLEIGSLGERVIEAKETLALAAIAGKGKEALRCAQKAIMLDPSKLQNWRTLGYVRAREAS</sequence>
<keyword evidence="6" id="KW-1185">Reference proteome</keyword>
<protein>
    <recommendedName>
        <fullName evidence="7">Superkiller protein 3</fullName>
    </recommendedName>
</protein>
<dbReference type="PROSITE" id="PS50005">
    <property type="entry name" value="TPR"/>
    <property type="match status" value="4"/>
</dbReference>
<dbReference type="Gene3D" id="1.25.40.10">
    <property type="entry name" value="Tetratricopeptide repeat domain"/>
    <property type="match status" value="5"/>
</dbReference>
<dbReference type="InParanoid" id="A0A0D0DVT0"/>
<dbReference type="FunCoup" id="A0A0D0DVT0">
    <property type="interactions" value="265"/>
</dbReference>
<dbReference type="SMART" id="SM00028">
    <property type="entry name" value="TPR"/>
    <property type="match status" value="11"/>
</dbReference>